<dbReference type="HOGENOM" id="CLU_018294_2_3_1"/>
<proteinExistence type="predicted"/>
<dbReference type="InterPro" id="IPR004875">
    <property type="entry name" value="DDE_SF_endonuclease_dom"/>
</dbReference>
<name>F0WWT8_9STRA</name>
<dbReference type="PANTHER" id="PTHR19303:SF73">
    <property type="entry name" value="PROTEIN PDC2"/>
    <property type="match status" value="1"/>
</dbReference>
<evidence type="ECO:0000259" key="1">
    <source>
        <dbReference type="Pfam" id="PF03184"/>
    </source>
</evidence>
<organism evidence="2">
    <name type="scientific">Albugo laibachii Nc14</name>
    <dbReference type="NCBI Taxonomy" id="890382"/>
    <lineage>
        <taxon>Eukaryota</taxon>
        <taxon>Sar</taxon>
        <taxon>Stramenopiles</taxon>
        <taxon>Oomycota</taxon>
        <taxon>Peronosporomycetes</taxon>
        <taxon>Albuginales</taxon>
        <taxon>Albuginaceae</taxon>
        <taxon>Albugo</taxon>
    </lineage>
</organism>
<protein>
    <submittedName>
        <fullName evidence="2">Jerky putative</fullName>
    </submittedName>
</protein>
<dbReference type="PANTHER" id="PTHR19303">
    <property type="entry name" value="TRANSPOSON"/>
    <property type="match status" value="1"/>
</dbReference>
<reference evidence="2" key="1">
    <citation type="journal article" date="2011" name="PLoS Biol.">
        <title>Gene gain and loss during evolution of obligate parasitism in the white rust pathogen of Arabidopsis thaliana.</title>
        <authorList>
            <person name="Kemen E."/>
            <person name="Gardiner A."/>
            <person name="Schultz-Larsen T."/>
            <person name="Kemen A.C."/>
            <person name="Balmuth A.L."/>
            <person name="Robert-Seilaniantz A."/>
            <person name="Bailey K."/>
            <person name="Holub E."/>
            <person name="Studholme D.J."/>
            <person name="Maclean D."/>
            <person name="Jones J.D."/>
        </authorList>
    </citation>
    <scope>NUCLEOTIDE SEQUENCE</scope>
</reference>
<dbReference type="GO" id="GO:0005634">
    <property type="term" value="C:nucleus"/>
    <property type="evidence" value="ECO:0007669"/>
    <property type="project" value="TreeGrafter"/>
</dbReference>
<gene>
    <name evidence="2" type="primary">AlNc14C332G10701</name>
    <name evidence="2" type="ORF">ALNC14_120590</name>
</gene>
<dbReference type="InterPro" id="IPR050863">
    <property type="entry name" value="CenT-Element_Derived"/>
</dbReference>
<dbReference type="Pfam" id="PF03184">
    <property type="entry name" value="DDE_1"/>
    <property type="match status" value="1"/>
</dbReference>
<dbReference type="EMBL" id="FR824377">
    <property type="protein sequence ID" value="CCA25915.1"/>
    <property type="molecule type" value="Genomic_DNA"/>
</dbReference>
<sequence length="192" mass="21737">MDETAYFCCSIPGKTISKNRIPGRKKIKKRPIVAVTTNADGSTEIPLLFVSTARQPRFFGGKSVEELGIQYANAAKCWMNTEHFTNWIVRFNKRMKCEGRRVLLLLDNVSSHRVTLPLVNVTVQMMPPNTTSFLQSQDAGIIQSYKSKLEQLKTRYIVSKFDELLDKAAEVGNENVETQIESLYTVDVLQAM</sequence>
<feature type="domain" description="DDE-1" evidence="1">
    <location>
        <begin position="31"/>
        <end position="158"/>
    </location>
</feature>
<reference evidence="2" key="2">
    <citation type="submission" date="2011-02" db="EMBL/GenBank/DDBJ databases">
        <authorList>
            <person name="MacLean D."/>
        </authorList>
    </citation>
    <scope>NUCLEOTIDE SEQUENCE</scope>
</reference>
<accession>F0WWT8</accession>
<dbReference type="AlphaFoldDB" id="F0WWT8"/>
<evidence type="ECO:0000313" key="2">
    <source>
        <dbReference type="EMBL" id="CCA25915.1"/>
    </source>
</evidence>
<dbReference type="GO" id="GO:0003677">
    <property type="term" value="F:DNA binding"/>
    <property type="evidence" value="ECO:0007669"/>
    <property type="project" value="TreeGrafter"/>
</dbReference>